<evidence type="ECO:0000313" key="2">
    <source>
        <dbReference type="EMBL" id="ORZ34540.1"/>
    </source>
</evidence>
<name>A0A1Y2HIX3_9FUNG</name>
<comment type="caution">
    <text evidence="2">The sequence shown here is derived from an EMBL/GenBank/DDBJ whole genome shotgun (WGS) entry which is preliminary data.</text>
</comment>
<protein>
    <submittedName>
        <fullName evidence="2">Uncharacterized protein</fullName>
    </submittedName>
</protein>
<gene>
    <name evidence="2" type="ORF">BCR44DRAFT_1147070</name>
</gene>
<organism evidence="2 3">
    <name type="scientific">Catenaria anguillulae PL171</name>
    <dbReference type="NCBI Taxonomy" id="765915"/>
    <lineage>
        <taxon>Eukaryota</taxon>
        <taxon>Fungi</taxon>
        <taxon>Fungi incertae sedis</taxon>
        <taxon>Blastocladiomycota</taxon>
        <taxon>Blastocladiomycetes</taxon>
        <taxon>Blastocladiales</taxon>
        <taxon>Catenariaceae</taxon>
        <taxon>Catenaria</taxon>
    </lineage>
</organism>
<dbReference type="AlphaFoldDB" id="A0A1Y2HIX3"/>
<reference evidence="2 3" key="1">
    <citation type="submission" date="2016-07" db="EMBL/GenBank/DDBJ databases">
        <title>Pervasive Adenine N6-methylation of Active Genes in Fungi.</title>
        <authorList>
            <consortium name="DOE Joint Genome Institute"/>
            <person name="Mondo S.J."/>
            <person name="Dannebaum R.O."/>
            <person name="Kuo R.C."/>
            <person name="Labutti K."/>
            <person name="Haridas S."/>
            <person name="Kuo A."/>
            <person name="Salamov A."/>
            <person name="Ahrendt S.R."/>
            <person name="Lipzen A."/>
            <person name="Sullivan W."/>
            <person name="Andreopoulos W.B."/>
            <person name="Clum A."/>
            <person name="Lindquist E."/>
            <person name="Daum C."/>
            <person name="Ramamoorthy G.K."/>
            <person name="Gryganskyi A."/>
            <person name="Culley D."/>
            <person name="Magnuson J.K."/>
            <person name="James T.Y."/>
            <person name="O'Malley M.A."/>
            <person name="Stajich J.E."/>
            <person name="Spatafora J.W."/>
            <person name="Visel A."/>
            <person name="Grigoriev I.V."/>
        </authorList>
    </citation>
    <scope>NUCLEOTIDE SEQUENCE [LARGE SCALE GENOMIC DNA]</scope>
    <source>
        <strain evidence="2 3">PL171</strain>
    </source>
</reference>
<dbReference type="Proteomes" id="UP000193411">
    <property type="component" value="Unassembled WGS sequence"/>
</dbReference>
<feature type="region of interest" description="Disordered" evidence="1">
    <location>
        <begin position="1"/>
        <end position="24"/>
    </location>
</feature>
<dbReference type="EMBL" id="MCFL01000027">
    <property type="protein sequence ID" value="ORZ34540.1"/>
    <property type="molecule type" value="Genomic_DNA"/>
</dbReference>
<feature type="compositionally biased region" description="Basic residues" evidence="1">
    <location>
        <begin position="1"/>
        <end position="16"/>
    </location>
</feature>
<proteinExistence type="predicted"/>
<evidence type="ECO:0000256" key="1">
    <source>
        <dbReference type="SAM" id="MobiDB-lite"/>
    </source>
</evidence>
<accession>A0A1Y2HIX3</accession>
<keyword evidence="3" id="KW-1185">Reference proteome</keyword>
<evidence type="ECO:0000313" key="3">
    <source>
        <dbReference type="Proteomes" id="UP000193411"/>
    </source>
</evidence>
<sequence length="387" mass="41349">METKRARAKGKSKAARRAVPSKFAAKQVGPQKPSVVTPLVDEIRRKCSVFSKKIVAHGNANDFCYPPITPLPTDEIRVGAVVVVTSDISTPRHPPTNWLVRAMDPAAATAHLLKIVAGTETMVGTFADAGQHCAVPECRQVELKYLELARGASAPTAAVDTLFDGTAYIALCNVLVCPGGCAMGAASDPPSGVHIEHDGDAECNAIVQDWAVKDGFYEGIDCEGRDKVWLNDEWVFAYDYVFFAVDVDGNAILHDPHAGGASFRRLREGKRNKWAPQSSLYAIAQVIGIVEAESDDDSAAEGSGASHILLRPRPGSRCLSSCLAGGIRSTFPRHRAWVRILAACSSPTSVSSFPPSLLSAHFVSYRSTMPATSSLSFLTTLPLSVST</sequence>